<dbReference type="EMBL" id="ACCF01000100">
    <property type="protein sequence ID" value="EEF68041.1"/>
    <property type="molecule type" value="Genomic_DNA"/>
</dbReference>
<organism evidence="1 2">
    <name type="scientific">Holdemania filiformis DSM 12042</name>
    <dbReference type="NCBI Taxonomy" id="545696"/>
    <lineage>
        <taxon>Bacteria</taxon>
        <taxon>Bacillati</taxon>
        <taxon>Bacillota</taxon>
        <taxon>Erysipelotrichia</taxon>
        <taxon>Erysipelotrichales</taxon>
        <taxon>Erysipelotrichaceae</taxon>
        <taxon>Holdemania</taxon>
    </lineage>
</organism>
<evidence type="ECO:0000313" key="2">
    <source>
        <dbReference type="Proteomes" id="UP000005950"/>
    </source>
</evidence>
<evidence type="ECO:0000313" key="1">
    <source>
        <dbReference type="EMBL" id="EEF68041.1"/>
    </source>
</evidence>
<reference evidence="1 2" key="1">
    <citation type="submission" date="2008-12" db="EMBL/GenBank/DDBJ databases">
        <authorList>
            <person name="Fulton L."/>
            <person name="Clifton S."/>
            <person name="Fulton B."/>
            <person name="Xu J."/>
            <person name="Minx P."/>
            <person name="Pepin K.H."/>
            <person name="Johnson M."/>
            <person name="Bhonagiri V."/>
            <person name="Nash W.E."/>
            <person name="Mardis E.R."/>
            <person name="Wilson R.K."/>
        </authorList>
    </citation>
    <scope>NUCLEOTIDE SEQUENCE [LARGE SCALE GENOMIC DNA]</scope>
    <source>
        <strain evidence="1 2">DSM 12042</strain>
    </source>
</reference>
<sequence length="48" mass="5891">MNIRNGKLSYFLHKSFIFLYEVLKDETPELGYNKDRNRRDDRWRSNGP</sequence>
<gene>
    <name evidence="1" type="ORF">HOLDEFILI_01808</name>
</gene>
<reference evidence="1 2" key="2">
    <citation type="submission" date="2009-02" db="EMBL/GenBank/DDBJ databases">
        <title>Draft genome sequence of Holdemania filiformis DSM 12042.</title>
        <authorList>
            <person name="Sudarsanam P."/>
            <person name="Ley R."/>
            <person name="Guruge J."/>
            <person name="Turnbaugh P.J."/>
            <person name="Mahowald M."/>
            <person name="Liep D."/>
            <person name="Gordon J."/>
        </authorList>
    </citation>
    <scope>NUCLEOTIDE SEQUENCE [LARGE SCALE GENOMIC DNA]</scope>
    <source>
        <strain evidence="1 2">DSM 12042</strain>
    </source>
</reference>
<name>B9Y7L3_9FIRM</name>
<proteinExistence type="predicted"/>
<accession>B9Y7L3</accession>
<comment type="caution">
    <text evidence="1">The sequence shown here is derived from an EMBL/GenBank/DDBJ whole genome shotgun (WGS) entry which is preliminary data.</text>
</comment>
<dbReference type="Proteomes" id="UP000005950">
    <property type="component" value="Unassembled WGS sequence"/>
</dbReference>
<dbReference type="AlphaFoldDB" id="B9Y7L3"/>
<protein>
    <submittedName>
        <fullName evidence="1">Uncharacterized protein</fullName>
    </submittedName>
</protein>
<dbReference type="HOGENOM" id="CLU_3153668_0_0_9"/>